<evidence type="ECO:0000313" key="5">
    <source>
        <dbReference type="EMBL" id="EDV99424.1"/>
    </source>
</evidence>
<name>B4JR94_DROGR</name>
<gene>
    <name evidence="5" type="primary">Dgri\GH13032</name>
    <name evidence="5" type="ORF">Dgri_GH13032</name>
</gene>
<proteinExistence type="predicted"/>
<sequence length="787" mass="91563">MDDEDESEFLPPANLNIFGIPNEPELLREYELYRTSKGTRRLHSERNREVYAEASIENERLGTLANLCVRALAKMGTRYIAPPVKQDPLKFRIHYDALDVNLPLKDCYFVDDVRFWRRVVLAKSSDKCLSLKKLDEYDWKGQGISLKYVELVESCPAAYWPEKEMAELGYMVRQYVRTMHIRHLQSLTENAFMHYVESESELDVTSAESILSEISSDERDTADDEEVEEEEKVEAEEEEESVMQTSKTKLRLGVSLAPKAVHVESRVTSSSFHKKPSRTVIHIRDAFQDDFQAKRREARAARNAARQQLRNLQQEKREEHERRNQSRELRRQPPEPAPKRKKKKKKKPQKAIDGVFDLAVDPEPDDGVDKIADGRNKEKLLRRIKRYDYPAKHCHHIDLSFVRYFDRLASLTIEFLGPKMELEYHKRHLNFSYDDMIHLAKGLRTLEQLRVFRLRNSCMDQTKMLILVRVLKQLDNLEIVDFGYDQLNDNCAIALEMLLERRTMLKGLELEYNKLERGALEAIGHALKYQALQEPEGKPLEYLGLSHNPIGEYGLYLLVHDIVGTHHVWELNINGAMAEPGRIAGVISFLLRNHRPLHGLDMAAIKLNPHVGREVICGLQTNHKVTHIDCRACDLDTDEEFEADLIVRRNNYEKQHPYLGDETQTENSLLDYLAGLKHPIKAKIQDQQSKWEECIKNRLPESSTEEIVVEEVKEEQEEEELDIWTVLGAKKSEAQPVPEIYSRSSSHMSNQTFIYNTSAFTAEEFREHLFLPGPGNRHYYFQKQKEM</sequence>
<evidence type="ECO:0000256" key="2">
    <source>
        <dbReference type="ARBA" id="ARBA00022614"/>
    </source>
</evidence>
<dbReference type="HOGENOM" id="CLU_356506_0_0_1"/>
<dbReference type="GO" id="GO:0006913">
    <property type="term" value="P:nucleocytoplasmic transport"/>
    <property type="evidence" value="ECO:0007669"/>
    <property type="project" value="TreeGrafter"/>
</dbReference>
<feature type="compositionally biased region" description="Acidic residues" evidence="4">
    <location>
        <begin position="220"/>
        <end position="241"/>
    </location>
</feature>
<dbReference type="OMA" id="KVTHFDC"/>
<dbReference type="InterPro" id="IPR032675">
    <property type="entry name" value="LRR_dom_sf"/>
</dbReference>
<keyword evidence="2" id="KW-0433">Leucine-rich repeat</keyword>
<dbReference type="KEGG" id="dgr:6567135"/>
<protein>
    <submittedName>
        <fullName evidence="5">GH13032</fullName>
    </submittedName>
</protein>
<organism evidence="6">
    <name type="scientific">Drosophila grimshawi</name>
    <name type="common">Hawaiian fruit fly</name>
    <name type="synonym">Idiomyia grimshawi</name>
    <dbReference type="NCBI Taxonomy" id="7222"/>
    <lineage>
        <taxon>Eukaryota</taxon>
        <taxon>Metazoa</taxon>
        <taxon>Ecdysozoa</taxon>
        <taxon>Arthropoda</taxon>
        <taxon>Hexapoda</taxon>
        <taxon>Insecta</taxon>
        <taxon>Pterygota</taxon>
        <taxon>Neoptera</taxon>
        <taxon>Endopterygota</taxon>
        <taxon>Diptera</taxon>
        <taxon>Brachycera</taxon>
        <taxon>Muscomorpha</taxon>
        <taxon>Ephydroidea</taxon>
        <taxon>Drosophilidae</taxon>
        <taxon>Drosophila</taxon>
        <taxon>Hawaiian Drosophila</taxon>
    </lineage>
</organism>
<dbReference type="GO" id="GO:0031267">
    <property type="term" value="F:small GTPase binding"/>
    <property type="evidence" value="ECO:0007669"/>
    <property type="project" value="TreeGrafter"/>
</dbReference>
<feature type="compositionally biased region" description="Low complexity" evidence="4">
    <location>
        <begin position="301"/>
        <end position="312"/>
    </location>
</feature>
<dbReference type="Gene3D" id="3.80.10.10">
    <property type="entry name" value="Ribonuclease Inhibitor"/>
    <property type="match status" value="1"/>
</dbReference>
<dbReference type="GO" id="GO:0005096">
    <property type="term" value="F:GTPase activator activity"/>
    <property type="evidence" value="ECO:0007669"/>
    <property type="project" value="UniProtKB-KW"/>
</dbReference>
<dbReference type="GO" id="GO:0005829">
    <property type="term" value="C:cytosol"/>
    <property type="evidence" value="ECO:0007669"/>
    <property type="project" value="TreeGrafter"/>
</dbReference>
<feature type="region of interest" description="Disordered" evidence="4">
    <location>
        <begin position="213"/>
        <end position="249"/>
    </location>
</feature>
<dbReference type="InterPro" id="IPR027038">
    <property type="entry name" value="RanGap"/>
</dbReference>
<keyword evidence="3" id="KW-0677">Repeat</keyword>
<accession>B4JR94</accession>
<feature type="compositionally biased region" description="Basic and acidic residues" evidence="4">
    <location>
        <begin position="313"/>
        <end position="333"/>
    </location>
</feature>
<feature type="compositionally biased region" description="Basic residues" evidence="4">
    <location>
        <begin position="339"/>
        <end position="349"/>
    </location>
</feature>
<keyword evidence="6" id="KW-1185">Reference proteome</keyword>
<dbReference type="PANTHER" id="PTHR24113:SF12">
    <property type="entry name" value="RAN GTPASE-ACTIVATING PROTEIN 1"/>
    <property type="match status" value="1"/>
</dbReference>
<dbReference type="GO" id="GO:0048471">
    <property type="term" value="C:perinuclear region of cytoplasm"/>
    <property type="evidence" value="ECO:0007669"/>
    <property type="project" value="TreeGrafter"/>
</dbReference>
<dbReference type="PANTHER" id="PTHR24113">
    <property type="entry name" value="RAN GTPASE-ACTIVATING PROTEIN 1"/>
    <property type="match status" value="1"/>
</dbReference>
<dbReference type="STRING" id="7222.B4JR94"/>
<dbReference type="AlphaFoldDB" id="B4JR94"/>
<dbReference type="InParanoid" id="B4JR94"/>
<evidence type="ECO:0000256" key="1">
    <source>
        <dbReference type="ARBA" id="ARBA00022468"/>
    </source>
</evidence>
<dbReference type="OrthoDB" id="341587at2759"/>
<reference evidence="5 6" key="1">
    <citation type="journal article" date="2007" name="Nature">
        <title>Evolution of genes and genomes on the Drosophila phylogeny.</title>
        <authorList>
            <consortium name="Drosophila 12 Genomes Consortium"/>
            <person name="Clark A.G."/>
            <person name="Eisen M.B."/>
            <person name="Smith D.R."/>
            <person name="Bergman C.M."/>
            <person name="Oliver B."/>
            <person name="Markow T.A."/>
            <person name="Kaufman T.C."/>
            <person name="Kellis M."/>
            <person name="Gelbart W."/>
            <person name="Iyer V.N."/>
            <person name="Pollard D.A."/>
            <person name="Sackton T.B."/>
            <person name="Larracuente A.M."/>
            <person name="Singh N.D."/>
            <person name="Abad J.P."/>
            <person name="Abt D.N."/>
            <person name="Adryan B."/>
            <person name="Aguade M."/>
            <person name="Akashi H."/>
            <person name="Anderson W.W."/>
            <person name="Aquadro C.F."/>
            <person name="Ardell D.H."/>
            <person name="Arguello R."/>
            <person name="Artieri C.G."/>
            <person name="Barbash D.A."/>
            <person name="Barker D."/>
            <person name="Barsanti P."/>
            <person name="Batterham P."/>
            <person name="Batzoglou S."/>
            <person name="Begun D."/>
            <person name="Bhutkar A."/>
            <person name="Blanco E."/>
            <person name="Bosak S.A."/>
            <person name="Bradley R.K."/>
            <person name="Brand A.D."/>
            <person name="Brent M.R."/>
            <person name="Brooks A.N."/>
            <person name="Brown R.H."/>
            <person name="Butlin R.K."/>
            <person name="Caggese C."/>
            <person name="Calvi B.R."/>
            <person name="Bernardo de Carvalho A."/>
            <person name="Caspi A."/>
            <person name="Castrezana S."/>
            <person name="Celniker S.E."/>
            <person name="Chang J.L."/>
            <person name="Chapple C."/>
            <person name="Chatterji S."/>
            <person name="Chinwalla A."/>
            <person name="Civetta A."/>
            <person name="Clifton S.W."/>
            <person name="Comeron J.M."/>
            <person name="Costello J.C."/>
            <person name="Coyne J.A."/>
            <person name="Daub J."/>
            <person name="David R.G."/>
            <person name="Delcher A.L."/>
            <person name="Delehaunty K."/>
            <person name="Do C.B."/>
            <person name="Ebling H."/>
            <person name="Edwards K."/>
            <person name="Eickbush T."/>
            <person name="Evans J.D."/>
            <person name="Filipski A."/>
            <person name="Findeiss S."/>
            <person name="Freyhult E."/>
            <person name="Fulton L."/>
            <person name="Fulton R."/>
            <person name="Garcia A.C."/>
            <person name="Gardiner A."/>
            <person name="Garfield D.A."/>
            <person name="Garvin B.E."/>
            <person name="Gibson G."/>
            <person name="Gilbert D."/>
            <person name="Gnerre S."/>
            <person name="Godfrey J."/>
            <person name="Good R."/>
            <person name="Gotea V."/>
            <person name="Gravely B."/>
            <person name="Greenberg A.J."/>
            <person name="Griffiths-Jones S."/>
            <person name="Gross S."/>
            <person name="Guigo R."/>
            <person name="Gustafson E.A."/>
            <person name="Haerty W."/>
            <person name="Hahn M.W."/>
            <person name="Halligan D.L."/>
            <person name="Halpern A.L."/>
            <person name="Halter G.M."/>
            <person name="Han M.V."/>
            <person name="Heger A."/>
            <person name="Hillier L."/>
            <person name="Hinrichs A.S."/>
            <person name="Holmes I."/>
            <person name="Hoskins R.A."/>
            <person name="Hubisz M.J."/>
            <person name="Hultmark D."/>
            <person name="Huntley M.A."/>
            <person name="Jaffe D.B."/>
            <person name="Jagadeeshan S."/>
            <person name="Jeck W.R."/>
            <person name="Johnson J."/>
            <person name="Jones C.D."/>
            <person name="Jordan W.C."/>
            <person name="Karpen G.H."/>
            <person name="Kataoka E."/>
            <person name="Keightley P.D."/>
            <person name="Kheradpour P."/>
            <person name="Kirkness E.F."/>
            <person name="Koerich L.B."/>
            <person name="Kristiansen K."/>
            <person name="Kudrna D."/>
            <person name="Kulathinal R.J."/>
            <person name="Kumar S."/>
            <person name="Kwok R."/>
            <person name="Lander E."/>
            <person name="Langley C.H."/>
            <person name="Lapoint R."/>
            <person name="Lazzaro B.P."/>
            <person name="Lee S.J."/>
            <person name="Levesque L."/>
            <person name="Li R."/>
            <person name="Lin C.F."/>
            <person name="Lin M.F."/>
            <person name="Lindblad-Toh K."/>
            <person name="Llopart A."/>
            <person name="Long M."/>
            <person name="Low L."/>
            <person name="Lozovsky E."/>
            <person name="Lu J."/>
            <person name="Luo M."/>
            <person name="Machado C.A."/>
            <person name="Makalowski W."/>
            <person name="Marzo M."/>
            <person name="Matsuda M."/>
            <person name="Matzkin L."/>
            <person name="McAllister B."/>
            <person name="McBride C.S."/>
            <person name="McKernan B."/>
            <person name="McKernan K."/>
            <person name="Mendez-Lago M."/>
            <person name="Minx P."/>
            <person name="Mollenhauer M.U."/>
            <person name="Montooth K."/>
            <person name="Mount S.M."/>
            <person name="Mu X."/>
            <person name="Myers E."/>
            <person name="Negre B."/>
            <person name="Newfeld S."/>
            <person name="Nielsen R."/>
            <person name="Noor M.A."/>
            <person name="O'Grady P."/>
            <person name="Pachter L."/>
            <person name="Papaceit M."/>
            <person name="Parisi M.J."/>
            <person name="Parisi M."/>
            <person name="Parts L."/>
            <person name="Pedersen J.S."/>
            <person name="Pesole G."/>
            <person name="Phillippy A.M."/>
            <person name="Ponting C.P."/>
            <person name="Pop M."/>
            <person name="Porcelli D."/>
            <person name="Powell J.R."/>
            <person name="Prohaska S."/>
            <person name="Pruitt K."/>
            <person name="Puig M."/>
            <person name="Quesneville H."/>
            <person name="Ram K.R."/>
            <person name="Rand D."/>
            <person name="Rasmussen M.D."/>
            <person name="Reed L.K."/>
            <person name="Reenan R."/>
            <person name="Reily A."/>
            <person name="Remington K.A."/>
            <person name="Rieger T.T."/>
            <person name="Ritchie M.G."/>
            <person name="Robin C."/>
            <person name="Rogers Y.H."/>
            <person name="Rohde C."/>
            <person name="Rozas J."/>
            <person name="Rubenfield M.J."/>
            <person name="Ruiz A."/>
            <person name="Russo S."/>
            <person name="Salzberg S.L."/>
            <person name="Sanchez-Gracia A."/>
            <person name="Saranga D.J."/>
            <person name="Sato H."/>
            <person name="Schaeffer S.W."/>
            <person name="Schatz M.C."/>
            <person name="Schlenke T."/>
            <person name="Schwartz R."/>
            <person name="Segarra C."/>
            <person name="Singh R.S."/>
            <person name="Sirot L."/>
            <person name="Sirota M."/>
            <person name="Sisneros N.B."/>
            <person name="Smith C.D."/>
            <person name="Smith T.F."/>
            <person name="Spieth J."/>
            <person name="Stage D.E."/>
            <person name="Stark A."/>
            <person name="Stephan W."/>
            <person name="Strausberg R.L."/>
            <person name="Strempel S."/>
            <person name="Sturgill D."/>
            <person name="Sutton G."/>
            <person name="Sutton G.G."/>
            <person name="Tao W."/>
            <person name="Teichmann S."/>
            <person name="Tobari Y.N."/>
            <person name="Tomimura Y."/>
            <person name="Tsolas J.M."/>
            <person name="Valente V.L."/>
            <person name="Venter E."/>
            <person name="Venter J.C."/>
            <person name="Vicario S."/>
            <person name="Vieira F.G."/>
            <person name="Vilella A.J."/>
            <person name="Villasante A."/>
            <person name="Walenz B."/>
            <person name="Wang J."/>
            <person name="Wasserman M."/>
            <person name="Watts T."/>
            <person name="Wilson D."/>
            <person name="Wilson R.K."/>
            <person name="Wing R.A."/>
            <person name="Wolfner M.F."/>
            <person name="Wong A."/>
            <person name="Wong G.K."/>
            <person name="Wu C.I."/>
            <person name="Wu G."/>
            <person name="Yamamoto D."/>
            <person name="Yang H.P."/>
            <person name="Yang S.P."/>
            <person name="Yorke J.A."/>
            <person name="Yoshida K."/>
            <person name="Zdobnov E."/>
            <person name="Zhang P."/>
            <person name="Zhang Y."/>
            <person name="Zimin A.V."/>
            <person name="Baldwin J."/>
            <person name="Abdouelleil A."/>
            <person name="Abdulkadir J."/>
            <person name="Abebe A."/>
            <person name="Abera B."/>
            <person name="Abreu J."/>
            <person name="Acer S.C."/>
            <person name="Aftuck L."/>
            <person name="Alexander A."/>
            <person name="An P."/>
            <person name="Anderson E."/>
            <person name="Anderson S."/>
            <person name="Arachi H."/>
            <person name="Azer M."/>
            <person name="Bachantsang P."/>
            <person name="Barry A."/>
            <person name="Bayul T."/>
            <person name="Berlin A."/>
            <person name="Bessette D."/>
            <person name="Bloom T."/>
            <person name="Blye J."/>
            <person name="Boguslavskiy L."/>
            <person name="Bonnet C."/>
            <person name="Boukhgalter B."/>
            <person name="Bourzgui I."/>
            <person name="Brown A."/>
            <person name="Cahill P."/>
            <person name="Channer S."/>
            <person name="Cheshatsang Y."/>
            <person name="Chuda L."/>
            <person name="Citroen M."/>
            <person name="Collymore A."/>
            <person name="Cooke P."/>
            <person name="Costello M."/>
            <person name="D'Aco K."/>
            <person name="Daza R."/>
            <person name="De Haan G."/>
            <person name="DeGray S."/>
            <person name="DeMaso C."/>
            <person name="Dhargay N."/>
            <person name="Dooley K."/>
            <person name="Dooley E."/>
            <person name="Doricent M."/>
            <person name="Dorje P."/>
            <person name="Dorjee K."/>
            <person name="Dupes A."/>
            <person name="Elong R."/>
            <person name="Falk J."/>
            <person name="Farina A."/>
            <person name="Faro S."/>
            <person name="Ferguson D."/>
            <person name="Fisher S."/>
            <person name="Foley C.D."/>
            <person name="Franke A."/>
            <person name="Friedrich D."/>
            <person name="Gadbois L."/>
            <person name="Gearin G."/>
            <person name="Gearin C.R."/>
            <person name="Giannoukos G."/>
            <person name="Goode T."/>
            <person name="Graham J."/>
            <person name="Grandbois E."/>
            <person name="Grewal S."/>
            <person name="Gyaltsen K."/>
            <person name="Hafez N."/>
            <person name="Hagos B."/>
            <person name="Hall J."/>
            <person name="Henson C."/>
            <person name="Hollinger A."/>
            <person name="Honan T."/>
            <person name="Huard M.D."/>
            <person name="Hughes L."/>
            <person name="Hurhula B."/>
            <person name="Husby M.E."/>
            <person name="Kamat A."/>
            <person name="Kanga B."/>
            <person name="Kashin S."/>
            <person name="Khazanovich D."/>
            <person name="Kisner P."/>
            <person name="Lance K."/>
            <person name="Lara M."/>
            <person name="Lee W."/>
            <person name="Lennon N."/>
            <person name="Letendre F."/>
            <person name="LeVine R."/>
            <person name="Lipovsky A."/>
            <person name="Liu X."/>
            <person name="Liu J."/>
            <person name="Liu S."/>
            <person name="Lokyitsang T."/>
            <person name="Lokyitsang Y."/>
            <person name="Lubonja R."/>
            <person name="Lui A."/>
            <person name="MacDonald P."/>
            <person name="Magnisalis V."/>
            <person name="Maru K."/>
            <person name="Matthews C."/>
            <person name="McCusker W."/>
            <person name="McDonough S."/>
            <person name="Mehta T."/>
            <person name="Meldrim J."/>
            <person name="Meneus L."/>
            <person name="Mihai O."/>
            <person name="Mihalev A."/>
            <person name="Mihova T."/>
            <person name="Mittelman R."/>
            <person name="Mlenga V."/>
            <person name="Montmayeur A."/>
            <person name="Mulrain L."/>
            <person name="Navidi A."/>
            <person name="Naylor J."/>
            <person name="Negash T."/>
            <person name="Nguyen T."/>
            <person name="Nguyen N."/>
            <person name="Nicol R."/>
            <person name="Norbu C."/>
            <person name="Norbu N."/>
            <person name="Novod N."/>
            <person name="O'Neill B."/>
            <person name="Osman S."/>
            <person name="Markiewicz E."/>
            <person name="Oyono O.L."/>
            <person name="Patti C."/>
            <person name="Phunkhang P."/>
            <person name="Pierre F."/>
            <person name="Priest M."/>
            <person name="Raghuraman S."/>
            <person name="Rege F."/>
            <person name="Reyes R."/>
            <person name="Rise C."/>
            <person name="Rogov P."/>
            <person name="Ross K."/>
            <person name="Ryan E."/>
            <person name="Settipalli S."/>
            <person name="Shea T."/>
            <person name="Sherpa N."/>
            <person name="Shi L."/>
            <person name="Shih D."/>
            <person name="Sparrow T."/>
            <person name="Spaulding J."/>
            <person name="Stalker J."/>
            <person name="Stange-Thomann N."/>
            <person name="Stavropoulos S."/>
            <person name="Stone C."/>
            <person name="Strader C."/>
            <person name="Tesfaye S."/>
            <person name="Thomson T."/>
            <person name="Thoulutsang Y."/>
            <person name="Thoulutsang D."/>
            <person name="Topham K."/>
            <person name="Topping I."/>
            <person name="Tsamla T."/>
            <person name="Vassiliev H."/>
            <person name="Vo A."/>
            <person name="Wangchuk T."/>
            <person name="Wangdi T."/>
            <person name="Weiand M."/>
            <person name="Wilkinson J."/>
            <person name="Wilson A."/>
            <person name="Yadav S."/>
            <person name="Young G."/>
            <person name="Yu Q."/>
            <person name="Zembek L."/>
            <person name="Zhong D."/>
            <person name="Zimmer A."/>
            <person name="Zwirko Z."/>
            <person name="Jaffe D.B."/>
            <person name="Alvarez P."/>
            <person name="Brockman W."/>
            <person name="Butler J."/>
            <person name="Chin C."/>
            <person name="Gnerre S."/>
            <person name="Grabherr M."/>
            <person name="Kleber M."/>
            <person name="Mauceli E."/>
            <person name="MacCallum I."/>
        </authorList>
    </citation>
    <scope>NUCLEOTIDE SEQUENCE [LARGE SCALE GENOMIC DNA]</scope>
    <source>
        <strain evidence="6">Tucson 15287-2541.00</strain>
    </source>
</reference>
<feature type="region of interest" description="Disordered" evidence="4">
    <location>
        <begin position="294"/>
        <end position="354"/>
    </location>
</feature>
<evidence type="ECO:0000256" key="3">
    <source>
        <dbReference type="ARBA" id="ARBA00022737"/>
    </source>
</evidence>
<evidence type="ECO:0000313" key="6">
    <source>
        <dbReference type="Proteomes" id="UP000001070"/>
    </source>
</evidence>
<keyword evidence="1" id="KW-0343">GTPase activation</keyword>
<dbReference type="GO" id="GO:0005634">
    <property type="term" value="C:nucleus"/>
    <property type="evidence" value="ECO:0007669"/>
    <property type="project" value="TreeGrafter"/>
</dbReference>
<dbReference type="SUPFAM" id="SSF52047">
    <property type="entry name" value="RNI-like"/>
    <property type="match status" value="1"/>
</dbReference>
<dbReference type="eggNOG" id="ENOG502SFYH">
    <property type="taxonomic scope" value="Eukaryota"/>
</dbReference>
<dbReference type="Proteomes" id="UP000001070">
    <property type="component" value="Unassembled WGS sequence"/>
</dbReference>
<dbReference type="EMBL" id="CH916372">
    <property type="protein sequence ID" value="EDV99424.1"/>
    <property type="molecule type" value="Genomic_DNA"/>
</dbReference>
<evidence type="ECO:0000256" key="4">
    <source>
        <dbReference type="SAM" id="MobiDB-lite"/>
    </source>
</evidence>
<dbReference type="PhylomeDB" id="B4JR94"/>